<organism evidence="5 6">
    <name type="scientific">Catellatospora chokoriensis</name>
    <dbReference type="NCBI Taxonomy" id="310353"/>
    <lineage>
        <taxon>Bacteria</taxon>
        <taxon>Bacillati</taxon>
        <taxon>Actinomycetota</taxon>
        <taxon>Actinomycetes</taxon>
        <taxon>Micromonosporales</taxon>
        <taxon>Micromonosporaceae</taxon>
        <taxon>Catellatospora</taxon>
    </lineage>
</organism>
<dbReference type="GO" id="GO:0010181">
    <property type="term" value="F:FMN binding"/>
    <property type="evidence" value="ECO:0007669"/>
    <property type="project" value="InterPro"/>
</dbReference>
<evidence type="ECO:0000256" key="2">
    <source>
        <dbReference type="ARBA" id="ARBA00023002"/>
    </source>
</evidence>
<dbReference type="CDD" id="cd03332">
    <property type="entry name" value="LMO_FMN"/>
    <property type="match status" value="1"/>
</dbReference>
<dbReference type="InterPro" id="IPR000262">
    <property type="entry name" value="FMN-dep_DH"/>
</dbReference>
<evidence type="ECO:0000256" key="3">
    <source>
        <dbReference type="SAM" id="MobiDB-lite"/>
    </source>
</evidence>
<keyword evidence="6" id="KW-1185">Reference proteome</keyword>
<evidence type="ECO:0000313" key="5">
    <source>
        <dbReference type="EMBL" id="GIF94211.1"/>
    </source>
</evidence>
<protein>
    <submittedName>
        <fullName evidence="5">Lactate 2-monooxygenase</fullName>
    </submittedName>
</protein>
<dbReference type="PANTHER" id="PTHR10578:SF143">
    <property type="entry name" value="FMN-DEPENDENT ALPHA-HYDROXY ACID DEHYDROGENASE PB1A11.03"/>
    <property type="match status" value="1"/>
</dbReference>
<dbReference type="PROSITE" id="PS51349">
    <property type="entry name" value="FMN_HYDROXY_ACID_DH_2"/>
    <property type="match status" value="1"/>
</dbReference>
<dbReference type="Gene3D" id="3.20.20.70">
    <property type="entry name" value="Aldolase class I"/>
    <property type="match status" value="1"/>
</dbReference>
<dbReference type="GO" id="GO:0016491">
    <property type="term" value="F:oxidoreductase activity"/>
    <property type="evidence" value="ECO:0007669"/>
    <property type="project" value="UniProtKB-KW"/>
</dbReference>
<comment type="caution">
    <text evidence="5">The sequence shown here is derived from an EMBL/GenBank/DDBJ whole genome shotgun (WGS) entry which is preliminary data.</text>
</comment>
<feature type="region of interest" description="Disordered" evidence="3">
    <location>
        <begin position="1"/>
        <end position="60"/>
    </location>
</feature>
<dbReference type="InterPro" id="IPR013785">
    <property type="entry name" value="Aldolase_TIM"/>
</dbReference>
<dbReference type="Pfam" id="PF01070">
    <property type="entry name" value="FMN_dh"/>
    <property type="match status" value="1"/>
</dbReference>
<evidence type="ECO:0000313" key="6">
    <source>
        <dbReference type="Proteomes" id="UP000619293"/>
    </source>
</evidence>
<keyword evidence="2" id="KW-0560">Oxidoreductase</keyword>
<gene>
    <name evidence="5" type="ORF">Cch02nite_76550</name>
</gene>
<dbReference type="InterPro" id="IPR037396">
    <property type="entry name" value="FMN_HAD"/>
</dbReference>
<dbReference type="AlphaFoldDB" id="A0A8J3NVS9"/>
<comment type="cofactor">
    <cofactor evidence="1">
        <name>FMN</name>
        <dbReference type="ChEBI" id="CHEBI:58210"/>
    </cofactor>
</comment>
<dbReference type="InterPro" id="IPR008259">
    <property type="entry name" value="FMN_hydac_DH_AS"/>
</dbReference>
<evidence type="ECO:0000256" key="1">
    <source>
        <dbReference type="ARBA" id="ARBA00001917"/>
    </source>
</evidence>
<dbReference type="Proteomes" id="UP000619293">
    <property type="component" value="Unassembled WGS sequence"/>
</dbReference>
<accession>A0A8J3NVS9</accession>
<name>A0A8J3NVS9_9ACTN</name>
<proteinExistence type="predicted"/>
<dbReference type="EMBL" id="BONG01000086">
    <property type="protein sequence ID" value="GIF94211.1"/>
    <property type="molecule type" value="Genomic_DNA"/>
</dbReference>
<dbReference type="InterPro" id="IPR037350">
    <property type="entry name" value="LMO_FMN"/>
</dbReference>
<dbReference type="PROSITE" id="PS00557">
    <property type="entry name" value="FMN_HYDROXY_ACID_DH_1"/>
    <property type="match status" value="1"/>
</dbReference>
<sequence length="482" mass="50915">MRSPCSPGTALPDRAPGWHDLRTAASPPGAADQPTHPSEDPMSDPGHLPPADDTDPAVRAAGGWGRLRQGVIYRDGVSGVRPTVPTAFPELERRAARVLSAKAYAYVAGSAGLESTADANRRALDRHHIVPRMLRDVSARDLSVELFGRRLASPLLLAPIGVLELVHPEADVAVARAAAAEGVPYILSTQASRPMEQCAAAMGDAPRWFQLYWSKSEELVASFLARAEAAGCEALVVTLDTTVLGWRARDLDLGSLPFSQGQGIAQYTSDPVFRRLAAERAGQPKTGPKPKVTPAAVRSLFSIARTHPGPMLRNLRSPLPRAAVETFLDIFSRQDLTWGDLARLRSMTRLPILLKGLQHADDARRALAAGVDGVIVSNHGGRQVDGATGSLDALPGIVEAVGGRVPVLFDSGVRGGADVFKALALGARAVCVGRPYCYGLALAGADGVRQVIQNLRAELDLTMALTGCASLADLTPDLLAPA</sequence>
<dbReference type="SUPFAM" id="SSF51395">
    <property type="entry name" value="FMN-linked oxidoreductases"/>
    <property type="match status" value="1"/>
</dbReference>
<evidence type="ECO:0000259" key="4">
    <source>
        <dbReference type="PROSITE" id="PS51349"/>
    </source>
</evidence>
<dbReference type="PANTHER" id="PTHR10578">
    <property type="entry name" value="S -2-HYDROXY-ACID OXIDASE-RELATED"/>
    <property type="match status" value="1"/>
</dbReference>
<reference evidence="5 6" key="1">
    <citation type="submission" date="2021-01" db="EMBL/GenBank/DDBJ databases">
        <title>Whole genome shotgun sequence of Catellatospora chokoriensis NBRC 107358.</title>
        <authorList>
            <person name="Komaki H."/>
            <person name="Tamura T."/>
        </authorList>
    </citation>
    <scope>NUCLEOTIDE SEQUENCE [LARGE SCALE GENOMIC DNA]</scope>
    <source>
        <strain evidence="5 6">NBRC 107358</strain>
    </source>
</reference>
<feature type="domain" description="FMN hydroxy acid dehydrogenase" evidence="4">
    <location>
        <begin position="80"/>
        <end position="482"/>
    </location>
</feature>